<dbReference type="GO" id="GO:0016773">
    <property type="term" value="F:phosphotransferase activity, alcohol group as acceptor"/>
    <property type="evidence" value="ECO:0007669"/>
    <property type="project" value="InterPro"/>
</dbReference>
<dbReference type="RefSeq" id="WP_096495059.1">
    <property type="nucleotide sequence ID" value="NZ_CP023445.1"/>
</dbReference>
<dbReference type="InterPro" id="IPR011009">
    <property type="entry name" value="Kinase-like_dom_sf"/>
</dbReference>
<protein>
    <recommendedName>
        <fullName evidence="3">Hydroxyurea phosphotransferase</fullName>
    </recommendedName>
</protein>
<dbReference type="AlphaFoldDB" id="A0A290Z8A7"/>
<evidence type="ECO:0000313" key="1">
    <source>
        <dbReference type="EMBL" id="ATE55224.1"/>
    </source>
</evidence>
<sequence length="305" mass="33338">MDLRVPTHLVTTHLRAGEAARSWLATLPALVDDLLTRWALTPEGPPRSGRAALALPVRRADGTRAVLRLQPPGPEPEAALTALRLWSGRGAVRLLEHDPTTTTVLLERLDRTRTLATVEDDDEAMRVIAALLHQLTSVPAPGALPTLRDIATEMVARTRTTATSLPDPTEQRLLLSWASAVSELLDEPGDRLLHWDLHFGNVLAGERQPWLAIDPVPLAGDPGFDLWPALDSNWDAVQATGALERVVRRRFDLLTETLDLDRPRAAAWTLGRVLQNCLWDVEDGRTTLAPPQLAVARAVTRGGPA</sequence>
<evidence type="ECO:0008006" key="3">
    <source>
        <dbReference type="Google" id="ProtNLM"/>
    </source>
</evidence>
<dbReference type="GO" id="GO:0019748">
    <property type="term" value="P:secondary metabolic process"/>
    <property type="evidence" value="ECO:0007669"/>
    <property type="project" value="InterPro"/>
</dbReference>
<proteinExistence type="predicted"/>
<dbReference type="SUPFAM" id="SSF56112">
    <property type="entry name" value="Protein kinase-like (PK-like)"/>
    <property type="match status" value="1"/>
</dbReference>
<accession>A0A290Z8A7</accession>
<dbReference type="InterPro" id="IPR006748">
    <property type="entry name" value="NH2Glyco/OHUrea_AB-resist_kin"/>
</dbReference>
<dbReference type="EMBL" id="CP023445">
    <property type="protein sequence ID" value="ATE55224.1"/>
    <property type="molecule type" value="Genomic_DNA"/>
</dbReference>
<dbReference type="Pfam" id="PF04655">
    <property type="entry name" value="APH_6_hur"/>
    <property type="match status" value="1"/>
</dbReference>
<gene>
    <name evidence="1" type="ORF">CNX65_19650</name>
</gene>
<dbReference type="KEGG" id="apre:CNX65_19650"/>
<evidence type="ECO:0000313" key="2">
    <source>
        <dbReference type="Proteomes" id="UP000218505"/>
    </source>
</evidence>
<organism evidence="1 2">
    <name type="scientific">Actinosynnema pretiosum</name>
    <dbReference type="NCBI Taxonomy" id="42197"/>
    <lineage>
        <taxon>Bacteria</taxon>
        <taxon>Bacillati</taxon>
        <taxon>Actinomycetota</taxon>
        <taxon>Actinomycetes</taxon>
        <taxon>Pseudonocardiales</taxon>
        <taxon>Pseudonocardiaceae</taxon>
        <taxon>Actinosynnema</taxon>
    </lineage>
</organism>
<name>A0A290Z8A7_9PSEU</name>
<dbReference type="Proteomes" id="UP000218505">
    <property type="component" value="Chromosome"/>
</dbReference>
<keyword evidence="2" id="KW-1185">Reference proteome</keyword>
<reference evidence="1" key="1">
    <citation type="submission" date="2017-09" db="EMBL/GenBank/DDBJ databases">
        <title>Complete Genome Sequence of ansamitocin-producing Bacterium Actinosynnema pretiosum X47.</title>
        <authorList>
            <person name="Cao G."/>
            <person name="Zong G."/>
            <person name="Zhong C."/>
            <person name="Fu J."/>
        </authorList>
    </citation>
    <scope>NUCLEOTIDE SEQUENCE [LARGE SCALE GENOMIC DNA]</scope>
    <source>
        <strain evidence="1">X47</strain>
    </source>
</reference>